<name>A0A1H8EFZ4_9MICO</name>
<dbReference type="InterPro" id="IPR045597">
    <property type="entry name" value="DUF6458"/>
</dbReference>
<dbReference type="STRING" id="1424661.SAMN05216281_104237"/>
<keyword evidence="2" id="KW-1185">Reference proteome</keyword>
<reference evidence="1 2" key="1">
    <citation type="submission" date="2019-03" db="EMBL/GenBank/DDBJ databases">
        <title>Genomics of glacier-inhabiting Cryobacterium strains.</title>
        <authorList>
            <person name="Liu Q."/>
            <person name="Xin Y.-H."/>
        </authorList>
    </citation>
    <scope>NUCLEOTIDE SEQUENCE [LARGE SCALE GENOMIC DNA]</scope>
    <source>
        <strain evidence="1 2">Hh15</strain>
    </source>
</reference>
<organism evidence="1 2">
    <name type="scientific">Cryobacterium luteum</name>
    <dbReference type="NCBI Taxonomy" id="1424661"/>
    <lineage>
        <taxon>Bacteria</taxon>
        <taxon>Bacillati</taxon>
        <taxon>Actinomycetota</taxon>
        <taxon>Actinomycetes</taxon>
        <taxon>Micrococcales</taxon>
        <taxon>Microbacteriaceae</taxon>
        <taxon>Cryobacterium</taxon>
    </lineage>
</organism>
<dbReference type="EMBL" id="SOFF01000029">
    <property type="protein sequence ID" value="TFB89891.1"/>
    <property type="molecule type" value="Genomic_DNA"/>
</dbReference>
<sequence length="83" mass="8877">MSIGLGIFLLVVGAILVWALDITVTGVDLQLVGYILLAAGALVTILGIVLMTRRRNSVTTTRTIADPVNGEQVTRRENSIDDL</sequence>
<dbReference type="Pfam" id="PF20059">
    <property type="entry name" value="DUF6458"/>
    <property type="match status" value="1"/>
</dbReference>
<dbReference type="OrthoDB" id="4775046at2"/>
<comment type="caution">
    <text evidence="1">The sequence shown here is derived from an EMBL/GenBank/DDBJ whole genome shotgun (WGS) entry which is preliminary data.</text>
</comment>
<dbReference type="RefSeq" id="WP_092108587.1">
    <property type="nucleotide sequence ID" value="NZ_FOCN01000004.1"/>
</dbReference>
<evidence type="ECO:0000313" key="2">
    <source>
        <dbReference type="Proteomes" id="UP000297654"/>
    </source>
</evidence>
<dbReference type="Proteomes" id="UP000297654">
    <property type="component" value="Unassembled WGS sequence"/>
</dbReference>
<proteinExistence type="predicted"/>
<gene>
    <name evidence="1" type="ORF">E3O10_08960</name>
</gene>
<accession>A0A1H8EFZ4</accession>
<dbReference type="AlphaFoldDB" id="A0A1H8EFZ4"/>
<evidence type="ECO:0000313" key="1">
    <source>
        <dbReference type="EMBL" id="TFB89891.1"/>
    </source>
</evidence>
<protein>
    <submittedName>
        <fullName evidence="1">Uncharacterized protein</fullName>
    </submittedName>
</protein>